<evidence type="ECO:0000256" key="1">
    <source>
        <dbReference type="SAM" id="MobiDB-lite"/>
    </source>
</evidence>
<evidence type="ECO:0000313" key="2">
    <source>
        <dbReference type="EMBL" id="KNE96814.1"/>
    </source>
</evidence>
<comment type="caution">
    <text evidence="2">The sequence shown here is derived from an EMBL/GenBank/DDBJ whole genome shotgun (WGS) entry which is preliminary data.</text>
</comment>
<dbReference type="AlphaFoldDB" id="A0A0L0VCV6"/>
<protein>
    <recommendedName>
        <fullName evidence="4">BED-type domain-containing protein</fullName>
    </recommendedName>
</protein>
<dbReference type="PANTHER" id="PTHR47501">
    <property type="entry name" value="TRANSPOSASE-RELATED"/>
    <property type="match status" value="1"/>
</dbReference>
<feature type="compositionally biased region" description="Polar residues" evidence="1">
    <location>
        <begin position="1"/>
        <end position="32"/>
    </location>
</feature>
<feature type="region of interest" description="Disordered" evidence="1">
    <location>
        <begin position="398"/>
        <end position="449"/>
    </location>
</feature>
<sequence>MARSSESNNPISSRPSTSTQAPHLPSRQSTRIITPVKTHPNYIRPSTDNRRSLGYRSHGNTSDAEQGSTPLKSNQVKERRPARQSSVFSTKRQQVSSATGPTRSQKQKRTELDTAENSLEPNSDLDSESNPDVAVMDITQDSDCDNTKMKPGAKKTRGPAVTEFDDVEMYFESPVPAKGDKNGKKLFYKCKWCSKPYKKGASGRSNLPVHRDGGGGGTVRLPCVAFNNRVLNQILVIWLILASLPWMRLEDALLQISFNYARQGIKLFTRTWAATEAHRLYVNLQEKVMSNLSSIKSKITLIHDVWTTKGNQHAFMGIAAAYISDDWVFCICHLALKYISYTHKGKYLAVPFANILIKSLLHEKITQTTDSGLEAIELKTKGLVPVKHETLGFVPGLKTIDEERSGSEPNTTKKLFNSDDGEPPANTGCGDDESDNESSNGDHPQVDETAPATSISQILQNVDYVIQRITSSAAKRSEFAVWGKRLDGKVEIALTKLERLSPSS</sequence>
<name>A0A0L0VCV6_9BASI</name>
<feature type="compositionally biased region" description="Polar residues" evidence="1">
    <location>
        <begin position="58"/>
        <end position="74"/>
    </location>
</feature>
<dbReference type="Proteomes" id="UP000054564">
    <property type="component" value="Unassembled WGS sequence"/>
</dbReference>
<feature type="compositionally biased region" description="Polar residues" evidence="1">
    <location>
        <begin position="83"/>
        <end position="104"/>
    </location>
</feature>
<evidence type="ECO:0000313" key="3">
    <source>
        <dbReference type="Proteomes" id="UP000054564"/>
    </source>
</evidence>
<feature type="region of interest" description="Disordered" evidence="1">
    <location>
        <begin position="139"/>
        <end position="158"/>
    </location>
</feature>
<dbReference type="PANTHER" id="PTHR47501:SF5">
    <property type="entry name" value="HAT C-TERMINAL DIMERISATION DOMAIN-CONTAINING PROTEIN"/>
    <property type="match status" value="1"/>
</dbReference>
<reference evidence="3" key="1">
    <citation type="submission" date="2014-03" db="EMBL/GenBank/DDBJ databases">
        <title>The Genome Sequence of Puccinia striiformis f. sp. tritici PST-78.</title>
        <authorList>
            <consortium name="The Broad Institute Genome Sequencing Platform"/>
            <person name="Cuomo C."/>
            <person name="Hulbert S."/>
            <person name="Chen X."/>
            <person name="Walker B."/>
            <person name="Young S.K."/>
            <person name="Zeng Q."/>
            <person name="Gargeya S."/>
            <person name="Fitzgerald M."/>
            <person name="Haas B."/>
            <person name="Abouelleil A."/>
            <person name="Alvarado L."/>
            <person name="Arachchi H.M."/>
            <person name="Berlin A.M."/>
            <person name="Chapman S.B."/>
            <person name="Goldberg J."/>
            <person name="Griggs A."/>
            <person name="Gujja S."/>
            <person name="Hansen M."/>
            <person name="Howarth C."/>
            <person name="Imamovic A."/>
            <person name="Larimer J."/>
            <person name="McCowan C."/>
            <person name="Montmayeur A."/>
            <person name="Murphy C."/>
            <person name="Neiman D."/>
            <person name="Pearson M."/>
            <person name="Priest M."/>
            <person name="Roberts A."/>
            <person name="Saif S."/>
            <person name="Shea T."/>
            <person name="Sisk P."/>
            <person name="Sykes S."/>
            <person name="Wortman J."/>
            <person name="Nusbaum C."/>
            <person name="Birren B."/>
        </authorList>
    </citation>
    <scope>NUCLEOTIDE SEQUENCE [LARGE SCALE GENOMIC DNA]</scope>
    <source>
        <strain evidence="3">race PST-78</strain>
    </source>
</reference>
<evidence type="ECO:0008006" key="4">
    <source>
        <dbReference type="Google" id="ProtNLM"/>
    </source>
</evidence>
<gene>
    <name evidence="2" type="ORF">PSTG_09950</name>
</gene>
<accession>A0A0L0VCV6</accession>
<dbReference type="EMBL" id="AJIL01000077">
    <property type="protein sequence ID" value="KNE96814.1"/>
    <property type="molecule type" value="Genomic_DNA"/>
</dbReference>
<proteinExistence type="predicted"/>
<keyword evidence="3" id="KW-1185">Reference proteome</keyword>
<feature type="region of interest" description="Disordered" evidence="1">
    <location>
        <begin position="1"/>
        <end position="131"/>
    </location>
</feature>
<organism evidence="2 3">
    <name type="scientific">Puccinia striiformis f. sp. tritici PST-78</name>
    <dbReference type="NCBI Taxonomy" id="1165861"/>
    <lineage>
        <taxon>Eukaryota</taxon>
        <taxon>Fungi</taxon>
        <taxon>Dikarya</taxon>
        <taxon>Basidiomycota</taxon>
        <taxon>Pucciniomycotina</taxon>
        <taxon>Pucciniomycetes</taxon>
        <taxon>Pucciniales</taxon>
        <taxon>Pucciniaceae</taxon>
        <taxon>Puccinia</taxon>
    </lineage>
</organism>